<feature type="compositionally biased region" description="Low complexity" evidence="5">
    <location>
        <begin position="346"/>
        <end position="365"/>
    </location>
</feature>
<feature type="domain" description="HTH lysR-type" evidence="6">
    <location>
        <begin position="47"/>
        <end position="104"/>
    </location>
</feature>
<evidence type="ECO:0000256" key="1">
    <source>
        <dbReference type="ARBA" id="ARBA00009437"/>
    </source>
</evidence>
<dbReference type="PANTHER" id="PTHR30579">
    <property type="entry name" value="TRANSCRIPTIONAL REGULATOR"/>
    <property type="match status" value="1"/>
</dbReference>
<dbReference type="GO" id="GO:0003700">
    <property type="term" value="F:DNA-binding transcription factor activity"/>
    <property type="evidence" value="ECO:0007669"/>
    <property type="project" value="InterPro"/>
</dbReference>
<evidence type="ECO:0000313" key="8">
    <source>
        <dbReference type="Proteomes" id="UP000018679"/>
    </source>
</evidence>
<evidence type="ECO:0000256" key="2">
    <source>
        <dbReference type="ARBA" id="ARBA00023015"/>
    </source>
</evidence>
<feature type="region of interest" description="Disordered" evidence="5">
    <location>
        <begin position="292"/>
        <end position="365"/>
    </location>
</feature>
<sequence length="365" mass="39331">MAESSCRRNTNNLSIFHQQKTHNNARPAHWGLPAQPGRRDSRTGNAMNIRFLETFIWVAQLRSFKAAAGKLHLTQAAISGRIAALENDLGELLFERGSRDTRLTPAGRTLLDYAQRMLDTDHAMRQALRGSGTLRGRVRLGVVESIVHTWFTPFIRRLSQTHPELEIELTAESTRRLQDLLKHGSIDVALQTDPIVGDDVRNRDMGMLKMGWICSPAAGIPAQASVAELATHPLVTFPRHSQPHLQLLDVLDAAGVQAGRIHFVSSIAACTQFIEAGLGAATLPLAAVRPGLAAGGPRGRPGRGGGTAGPGRDAPVRSAQRRRAAAARQRRAGAVTPERAAFGVFPSAPRLPATPAAAPRGPRAR</sequence>
<keyword evidence="4" id="KW-0804">Transcription</keyword>
<evidence type="ECO:0000256" key="3">
    <source>
        <dbReference type="ARBA" id="ARBA00023125"/>
    </source>
</evidence>
<dbReference type="Gene3D" id="3.40.190.10">
    <property type="entry name" value="Periplasmic binding protein-like II"/>
    <property type="match status" value="2"/>
</dbReference>
<gene>
    <name evidence="7" type="ORF">L566_2180</name>
</gene>
<name>A0AAI9J0E1_BORPT</name>
<evidence type="ECO:0000259" key="6">
    <source>
        <dbReference type="PROSITE" id="PS50931"/>
    </source>
</evidence>
<evidence type="ECO:0000313" key="7">
    <source>
        <dbReference type="EMBL" id="ETH29926.1"/>
    </source>
</evidence>
<dbReference type="SUPFAM" id="SSF53850">
    <property type="entry name" value="Periplasmic binding protein-like II"/>
    <property type="match status" value="1"/>
</dbReference>
<feature type="region of interest" description="Disordered" evidence="5">
    <location>
        <begin position="22"/>
        <end position="42"/>
    </location>
</feature>
<dbReference type="InterPro" id="IPR036390">
    <property type="entry name" value="WH_DNA-bd_sf"/>
</dbReference>
<dbReference type="FunFam" id="1.10.10.10:FF:000001">
    <property type="entry name" value="LysR family transcriptional regulator"/>
    <property type="match status" value="1"/>
</dbReference>
<dbReference type="GO" id="GO:0003677">
    <property type="term" value="F:DNA binding"/>
    <property type="evidence" value="ECO:0007669"/>
    <property type="project" value="UniProtKB-KW"/>
</dbReference>
<dbReference type="InterPro" id="IPR005119">
    <property type="entry name" value="LysR_subst-bd"/>
</dbReference>
<dbReference type="CDD" id="cd05466">
    <property type="entry name" value="PBP2_LTTR_substrate"/>
    <property type="match status" value="1"/>
</dbReference>
<accession>A0AAI9J0E1</accession>
<dbReference type="Proteomes" id="UP000018679">
    <property type="component" value="Unassembled WGS sequence"/>
</dbReference>
<dbReference type="Pfam" id="PF00126">
    <property type="entry name" value="HTH_1"/>
    <property type="match status" value="1"/>
</dbReference>
<keyword evidence="3" id="KW-0238">DNA-binding</keyword>
<comment type="caution">
    <text evidence="7">The sequence shown here is derived from an EMBL/GenBank/DDBJ whole genome shotgun (WGS) entry which is preliminary data.</text>
</comment>
<comment type="similarity">
    <text evidence="1">Belongs to the LysR transcriptional regulatory family.</text>
</comment>
<dbReference type="AlphaFoldDB" id="A0AAI9J0E1"/>
<evidence type="ECO:0000256" key="5">
    <source>
        <dbReference type="SAM" id="MobiDB-lite"/>
    </source>
</evidence>
<dbReference type="InterPro" id="IPR050176">
    <property type="entry name" value="LTTR"/>
</dbReference>
<dbReference type="InterPro" id="IPR036388">
    <property type="entry name" value="WH-like_DNA-bd_sf"/>
</dbReference>
<keyword evidence="2" id="KW-0805">Transcription regulation</keyword>
<dbReference type="SUPFAM" id="SSF46785">
    <property type="entry name" value="Winged helix' DNA-binding domain"/>
    <property type="match status" value="1"/>
</dbReference>
<dbReference type="InterPro" id="IPR000847">
    <property type="entry name" value="LysR_HTH_N"/>
</dbReference>
<organism evidence="7 8">
    <name type="scientific">Bordetella pertussis CHLA-26</name>
    <dbReference type="NCBI Taxonomy" id="1331284"/>
    <lineage>
        <taxon>Bacteria</taxon>
        <taxon>Pseudomonadati</taxon>
        <taxon>Pseudomonadota</taxon>
        <taxon>Betaproteobacteria</taxon>
        <taxon>Burkholderiales</taxon>
        <taxon>Alcaligenaceae</taxon>
        <taxon>Bordetella</taxon>
    </lineage>
</organism>
<feature type="compositionally biased region" description="Basic residues" evidence="5">
    <location>
        <begin position="319"/>
        <end position="331"/>
    </location>
</feature>
<evidence type="ECO:0000256" key="4">
    <source>
        <dbReference type="ARBA" id="ARBA00023163"/>
    </source>
</evidence>
<feature type="compositionally biased region" description="Gly residues" evidence="5">
    <location>
        <begin position="293"/>
        <end position="309"/>
    </location>
</feature>
<dbReference type="PROSITE" id="PS50931">
    <property type="entry name" value="HTH_LYSR"/>
    <property type="match status" value="1"/>
</dbReference>
<proteinExistence type="inferred from homology"/>
<dbReference type="EMBL" id="AXSB02000035">
    <property type="protein sequence ID" value="ETH29926.1"/>
    <property type="molecule type" value="Genomic_DNA"/>
</dbReference>
<dbReference type="PANTHER" id="PTHR30579:SF2">
    <property type="entry name" value="HTH-TYPE TRANSCRIPTIONAL REGULATOR ARGP"/>
    <property type="match status" value="1"/>
</dbReference>
<dbReference type="Gene3D" id="1.10.10.10">
    <property type="entry name" value="Winged helix-like DNA-binding domain superfamily/Winged helix DNA-binding domain"/>
    <property type="match status" value="1"/>
</dbReference>
<dbReference type="PRINTS" id="PR00039">
    <property type="entry name" value="HTHLYSR"/>
</dbReference>
<dbReference type="Pfam" id="PF03466">
    <property type="entry name" value="LysR_substrate"/>
    <property type="match status" value="1"/>
</dbReference>
<protein>
    <submittedName>
        <fullName evidence="7">LysR substrate-binding domain protein</fullName>
    </submittedName>
</protein>
<reference evidence="7 8" key="1">
    <citation type="journal article" date="2013" name="Genome Announc.">
        <title>Genome Sequences of 28 Bordetella pertussis U.S. Outbreak Strains Dating from 2010 to 2012.</title>
        <authorList>
            <person name="Harvill E.T."/>
            <person name="Goodfield L.L."/>
            <person name="Ivanov Y."/>
            <person name="Meyer J.A."/>
            <person name="Newth C."/>
            <person name="Cassiday P."/>
            <person name="Tondella M.L."/>
            <person name="Liao P."/>
            <person name="Zimmerman J."/>
            <person name="Meert K."/>
            <person name="Wessel D."/>
            <person name="Berger J."/>
            <person name="Dean J.M."/>
            <person name="Holubkov R."/>
            <person name="Burr J."/>
            <person name="Liu T."/>
            <person name="Brinkac L."/>
            <person name="Kim M."/>
            <person name="Losada L."/>
        </authorList>
    </citation>
    <scope>NUCLEOTIDE SEQUENCE [LARGE SCALE GENOMIC DNA]</scope>
    <source>
        <strain evidence="7 8">CHLA-26</strain>
    </source>
</reference>